<dbReference type="FunFam" id="1.25.10.10:FF:000689">
    <property type="entry name" value="HECT ubiquitin protein ligase family protein KAK"/>
    <property type="match status" value="1"/>
</dbReference>
<evidence type="ECO:0000259" key="14">
    <source>
        <dbReference type="PROSITE" id="PS50237"/>
    </source>
</evidence>
<proteinExistence type="inferred from homology"/>
<evidence type="ECO:0000259" key="15">
    <source>
        <dbReference type="PROSITE" id="PS50918"/>
    </source>
</evidence>
<dbReference type="CDD" id="cd00078">
    <property type="entry name" value="HECTc"/>
    <property type="match status" value="1"/>
</dbReference>
<feature type="compositionally biased region" description="Low complexity" evidence="13">
    <location>
        <begin position="528"/>
        <end position="539"/>
    </location>
</feature>
<dbReference type="SMART" id="SM00678">
    <property type="entry name" value="WWE"/>
    <property type="match status" value="1"/>
</dbReference>
<dbReference type="InterPro" id="IPR016024">
    <property type="entry name" value="ARM-type_fold"/>
</dbReference>
<feature type="compositionally biased region" description="Low complexity" evidence="13">
    <location>
        <begin position="231"/>
        <end position="243"/>
    </location>
</feature>
<feature type="compositionally biased region" description="Low complexity" evidence="13">
    <location>
        <begin position="139"/>
        <end position="153"/>
    </location>
</feature>
<evidence type="ECO:0000256" key="12">
    <source>
        <dbReference type="RuleBase" id="RU369009"/>
    </source>
</evidence>
<feature type="region of interest" description="Disordered" evidence="13">
    <location>
        <begin position="1695"/>
        <end position="1719"/>
    </location>
</feature>
<feature type="compositionally biased region" description="Low complexity" evidence="13">
    <location>
        <begin position="19"/>
        <end position="28"/>
    </location>
</feature>
<dbReference type="GO" id="GO:0000209">
    <property type="term" value="P:protein polyubiquitination"/>
    <property type="evidence" value="ECO:0007669"/>
    <property type="project" value="TreeGrafter"/>
</dbReference>
<dbReference type="Gene3D" id="3.30.720.50">
    <property type="match status" value="1"/>
</dbReference>
<dbReference type="Pfam" id="PF25579">
    <property type="entry name" value="TPR_TRIP12_N"/>
    <property type="match status" value="1"/>
</dbReference>
<feature type="region of interest" description="Disordered" evidence="13">
    <location>
        <begin position="1738"/>
        <end position="1796"/>
    </location>
</feature>
<accession>A0A8D8M8G3</accession>
<feature type="compositionally biased region" description="Polar residues" evidence="13">
    <location>
        <begin position="291"/>
        <end position="317"/>
    </location>
</feature>
<feature type="compositionally biased region" description="Low complexity" evidence="13">
    <location>
        <begin position="65"/>
        <end position="76"/>
    </location>
</feature>
<dbReference type="GO" id="GO:0008270">
    <property type="term" value="F:zinc ion binding"/>
    <property type="evidence" value="ECO:0007669"/>
    <property type="project" value="InterPro"/>
</dbReference>
<keyword evidence="10" id="KW-0539">Nucleus</keyword>
<dbReference type="PANTHER" id="PTHR45670">
    <property type="entry name" value="E3 UBIQUITIN-PROTEIN LIGASE TRIP12"/>
    <property type="match status" value="1"/>
</dbReference>
<evidence type="ECO:0000256" key="6">
    <source>
        <dbReference type="ARBA" id="ARBA00022679"/>
    </source>
</evidence>
<dbReference type="Pfam" id="PF02825">
    <property type="entry name" value="WWE"/>
    <property type="match status" value="1"/>
</dbReference>
<comment type="pathway">
    <text evidence="3 12">Protein modification; protein ubiquitination.</text>
</comment>
<dbReference type="EC" id="2.3.2.26" evidence="12"/>
<comment type="catalytic activity">
    <reaction evidence="1 12">
        <text>S-ubiquitinyl-[E2 ubiquitin-conjugating enzyme]-L-cysteine + [acceptor protein]-L-lysine = [E2 ubiquitin-conjugating enzyme]-L-cysteine + N(6)-ubiquitinyl-[acceptor protein]-L-lysine.</text>
        <dbReference type="EC" id="2.3.2.26"/>
    </reaction>
</comment>
<feature type="domain" description="WWE" evidence="15">
    <location>
        <begin position="931"/>
        <end position="1008"/>
    </location>
</feature>
<feature type="active site" description="Glycyl thioester intermediate" evidence="11">
    <location>
        <position position="2313"/>
    </location>
</feature>
<dbReference type="GO" id="GO:0061630">
    <property type="term" value="F:ubiquitin protein ligase activity"/>
    <property type="evidence" value="ECO:0007669"/>
    <property type="project" value="UniProtKB-UniRule"/>
</dbReference>
<feature type="compositionally biased region" description="Low complexity" evidence="13">
    <location>
        <begin position="1751"/>
        <end position="1789"/>
    </location>
</feature>
<dbReference type="InterPro" id="IPR004170">
    <property type="entry name" value="WWE_dom"/>
</dbReference>
<sequence>MADPATRDQPAGDQHRTVGAAGTAGAAAGKKRGGGGRNKSADVSPAPPPPAKRKTKKTTPGQTRSNSTASNSATTSDIELVNSALGGVGTAQRPCLTRTQSKALGKRSSSAAVAASAAAPVVSQPSKKTKKKSTGARYSSSTVVSSGQVSAVSAENDTPAETGKRASGKKKAALLPFQGLLADVNCAQEVDSDTPLSDRLSIKPSPHSNSSGVARKKQRKQSPVAHPPPAKSSTAGSASSVESSTRRHALSVSVDVSQTVVNPPSSNLLGSNTGGTSASRKSAAADARHSLGSNTSGSRKSAVETRNSLGTGTSATRKSAAAEARTSLGRNTSAPRKTEPRKRKHSEPPAAPQELSAGGRSLRSTEARLAFKVSLSNAKIDTLRRNQPSDSQQSQLQPSPAKKARPSSSSSSSADSASLLRRSSRCKLTTGSCASTSRSSSRGGGGRGGGVGGGATASTAATSTTSTSTGKTATLYGNGAATTGGGTAATEGDSMMSGGGEGGDGGGHLTAGGAGEEDKGQGSSSTPAAGVAGSSSLMSGAGGASSSGAAAGLLDSESEDSEVGRLQALLEARGLPPHLFGALGPRVQHLLHRSMGPSSTATKAQQLLVSLQATGDEDQQLQAVVEMCQMLVMGNEDTLTGFPVKQVVPALITLLSMDHNFDMMNNACRALTYMMEALPRSSAVVLDAVPAFLEKLQVIQCMDVAEQSLTALEMLSRRHSKAILQARGVSACLTYIDFFSIVAQRAALAVTANCCNNLHVDEFGFVSPSLPNLAKRLTQQDKKSVESICSVFCRLVESFQNEPDKLREIASDELLTNIQQLLVVSPPLISSGTFITVLRMLSTMCAHCSDLALTLLKLNIADTLCYLLTSSPTNKTQIELISRSPQELYEITCLIGELMPRLPTDGLFAVDSLLMLERGTAGGLAGSLVVGLSPGSGTDQAQQVVWQWKDDRGVWHAYSAVDTRLIESAHQAGEDELSLSTLGREYTLDFHSMQQINEHTGTTRAVSRRLMPAPPARTNNPPGVSSASQESLLSLNNNTSAALSSSNGAILAASFIRSLFSVLYEVYSSSAGPAVRCKCLRALLRMVYYAPPELLQEVLKNQVVSSHLAGMMASQDLRIVVGALQMAEILMQKLPQVFEVHFTREGVMHQIKQLTDPNVALAGSPPKHAPPTQQGLAHAVGPTAAGPSNSNNNNTTSGFHQHHSHLHHVNLSTSFNNNDTTVNLRSPTDLRVSSSCSGTGTGSDPTASSTLLAAAAASSSKVSSPQIRLSDVLKRKRTSRTSLSRKSKHSQQSQPASASSSTESAASSSSGPGSSSLSMADLFSKATSGGSGGASSSGTATGSSGSGGSHIGTRSSSRSAKFAGATTNFLASLNPARWGRNTERAYHKDSAALAKCSSSSNLSAGNKEKARAWVRERAATFLGQYDRGAAAQWSSGGGMNILTRLTSAILKLDSQSDDPLSALTELRDIVLTSDISPFEVNHSGLVRSLLVYLTRPAPAGDSSAAPGPGTTAGDEQRHARIRKFLHVFAKCPLESNVIVDHKDTSGEPLGALIAKLNGCVSQLEQLPVKVHDLPAGTGSTTALKFFNTHQLKCHLQRHPSCTSLKQWKGGTVKIDPLALVQAIERYLVVRGYARIRDKDSGESDEDNSEEDIDDTLAAVVISQGARHKLQFLIGDHPLPYNMTVYQAIRQFSPAAQGGENGGTGGNGCETESESEAPLGSASVWVQSHTIYYRPVLEETSSSSGVGERDQSSSQNSNPANAAPGTSSGTGTAPSGVSSRKQGKSSSGKSSSKRKADEIWSDGLVPLSRSPLDPYLSDSLPPSVTITDACLPVLTLLRVLNAINRSWGSLYIPIHNPPLLPPATFVNGKICAKASRQLQDPLVIMTGNLPHWLQQLATTCPFLLNFEIRQLLLYASSFDRDRALQRLVDSAPEINNHSDTQERVTPRLDRRKRTVSRTDILKQAESLLSDLAQSKALLEIQYENEVGTGLGPTLEFYALVSKELQRTDLELWHPGNEVEPGSSHVTTLHGLYPGPIAKSTKLSHLVRLKSKFRFLGKFMAKAVMDSRMLDLPLCVTFYKWLLGQESYLSLADLACIAPEVYRTLARFQPILIEKAKLESNPSLSPEEKEDLVSRLALDGCVIEDLGLDFTLPGHSHVELRKDGRDISVTIHNLAQYCKLVVHWYLNEGIARQMESFREGFECVFPLAQLSMFYPEELENVFCGSGVSSWDMKTLMECCRIDHGYNHNSKAIKYLFHVLSCYNAPEQRDFLQFVTGSPRLPVGGFRALSPPLTIVRKTFEPEASADGFLPSVMTCVNYLKLPDYSSIEVMQAKLRMAAQEGQNSFHLS</sequence>
<evidence type="ECO:0000256" key="1">
    <source>
        <dbReference type="ARBA" id="ARBA00000885"/>
    </source>
</evidence>
<feature type="region of interest" description="Disordered" evidence="13">
    <location>
        <begin position="1256"/>
        <end position="1359"/>
    </location>
</feature>
<dbReference type="PROSITE" id="PS50918">
    <property type="entry name" value="WWE"/>
    <property type="match status" value="1"/>
</dbReference>
<dbReference type="UniPathway" id="UPA00143"/>
<feature type="compositionally biased region" description="Basic residues" evidence="13">
    <location>
        <begin position="1274"/>
        <end position="1289"/>
    </location>
</feature>
<feature type="domain" description="HECT" evidence="14">
    <location>
        <begin position="1974"/>
        <end position="2346"/>
    </location>
</feature>
<dbReference type="PROSITE" id="PS50237">
    <property type="entry name" value="HECT"/>
    <property type="match status" value="1"/>
</dbReference>
<feature type="compositionally biased region" description="Low complexity" evidence="13">
    <location>
        <begin position="388"/>
        <end position="421"/>
    </location>
</feature>
<evidence type="ECO:0000313" key="16">
    <source>
        <dbReference type="EMBL" id="CAG6623959.1"/>
    </source>
</evidence>
<evidence type="ECO:0000256" key="4">
    <source>
        <dbReference type="ARBA" id="ARBA00006331"/>
    </source>
</evidence>
<dbReference type="Pfam" id="PF00632">
    <property type="entry name" value="HECT"/>
    <property type="match status" value="1"/>
</dbReference>
<evidence type="ECO:0000256" key="2">
    <source>
        <dbReference type="ARBA" id="ARBA00004642"/>
    </source>
</evidence>
<feature type="compositionally biased region" description="Low complexity" evidence="13">
    <location>
        <begin position="456"/>
        <end position="481"/>
    </location>
</feature>
<feature type="compositionally biased region" description="Gly residues" evidence="13">
    <location>
        <begin position="1698"/>
        <end position="1707"/>
    </location>
</feature>
<dbReference type="FunFam" id="3.30.2410.10:FF:000005">
    <property type="entry name" value="E3 ubiquitin-protein ligase TRIP12 isoform X1"/>
    <property type="match status" value="1"/>
</dbReference>
<feature type="compositionally biased region" description="Low complexity" evidence="13">
    <location>
        <begin position="429"/>
        <end position="441"/>
    </location>
</feature>
<dbReference type="Gene3D" id="1.25.10.10">
    <property type="entry name" value="Leucine-rich Repeat Variant"/>
    <property type="match status" value="1"/>
</dbReference>
<protein>
    <recommendedName>
        <fullName evidence="12">E3 ubiquitin-protein ligase</fullName>
        <ecNumber evidence="12">2.3.2.26</ecNumber>
    </recommendedName>
</protein>
<dbReference type="GO" id="GO:0009966">
    <property type="term" value="P:regulation of signal transduction"/>
    <property type="evidence" value="ECO:0007669"/>
    <property type="project" value="UniProtKB-ARBA"/>
</dbReference>
<feature type="region of interest" description="Disordered" evidence="13">
    <location>
        <begin position="376"/>
        <end position="558"/>
    </location>
</feature>
<keyword evidence="5" id="KW-0597">Phosphoprotein</keyword>
<dbReference type="Gene3D" id="3.90.1750.10">
    <property type="entry name" value="Hect, E3 ligase catalytic domains"/>
    <property type="match status" value="1"/>
</dbReference>
<dbReference type="GO" id="GO:0043161">
    <property type="term" value="P:proteasome-mediated ubiquitin-dependent protein catabolic process"/>
    <property type="evidence" value="ECO:0007669"/>
    <property type="project" value="TreeGrafter"/>
</dbReference>
<feature type="compositionally biased region" description="Low complexity" evidence="13">
    <location>
        <begin position="1188"/>
        <end position="1197"/>
    </location>
</feature>
<feature type="region of interest" description="Disordered" evidence="13">
    <location>
        <begin position="1"/>
        <end position="170"/>
    </location>
</feature>
<dbReference type="InterPro" id="IPR035983">
    <property type="entry name" value="Hect_E3_ubiquitin_ligase"/>
</dbReference>
<dbReference type="InterPro" id="IPR057948">
    <property type="entry name" value="TPR_TRIP12_N"/>
</dbReference>
<dbReference type="Gene3D" id="3.30.2410.10">
    <property type="entry name" value="Hect, E3 ligase catalytic domain"/>
    <property type="match status" value="1"/>
</dbReference>
<dbReference type="InterPro" id="IPR037197">
    <property type="entry name" value="WWE_dom_sf"/>
</dbReference>
<comment type="subcellular location">
    <subcellularLocation>
        <location evidence="2">Nucleus</location>
        <location evidence="2">Nucleoplasm</location>
    </subcellularLocation>
</comment>
<evidence type="ECO:0000256" key="13">
    <source>
        <dbReference type="SAM" id="MobiDB-lite"/>
    </source>
</evidence>
<dbReference type="Gene3D" id="3.30.2160.10">
    <property type="entry name" value="Hect, E3 ligase catalytic domain"/>
    <property type="match status" value="1"/>
</dbReference>
<name>A0A8D8M8G3_9HEMI</name>
<keyword evidence="7" id="KW-0227">DNA damage</keyword>
<feature type="compositionally biased region" description="Low complexity" evidence="13">
    <location>
        <begin position="108"/>
        <end position="126"/>
    </location>
</feature>
<feature type="compositionally biased region" description="Gly residues" evidence="13">
    <location>
        <begin position="442"/>
        <end position="455"/>
    </location>
</feature>
<feature type="region of interest" description="Disordered" evidence="13">
    <location>
        <begin position="1158"/>
        <end position="1204"/>
    </location>
</feature>
<comment type="similarity">
    <text evidence="4 12">Belongs to the UPL family. K-HECT subfamily.</text>
</comment>
<evidence type="ECO:0000256" key="3">
    <source>
        <dbReference type="ARBA" id="ARBA00004906"/>
    </source>
</evidence>
<dbReference type="PANTHER" id="PTHR45670:SF13">
    <property type="entry name" value="E3 UBIQUITIN-PROTEIN LIGASE TRIP12"/>
    <property type="match status" value="1"/>
</dbReference>
<evidence type="ECO:0000256" key="9">
    <source>
        <dbReference type="ARBA" id="ARBA00023204"/>
    </source>
</evidence>
<keyword evidence="8 11" id="KW-0833">Ubl conjugation pathway</keyword>
<organism evidence="16">
    <name type="scientific">Cacopsylla melanoneura</name>
    <dbReference type="NCBI Taxonomy" id="428564"/>
    <lineage>
        <taxon>Eukaryota</taxon>
        <taxon>Metazoa</taxon>
        <taxon>Ecdysozoa</taxon>
        <taxon>Arthropoda</taxon>
        <taxon>Hexapoda</taxon>
        <taxon>Insecta</taxon>
        <taxon>Pterygota</taxon>
        <taxon>Neoptera</taxon>
        <taxon>Paraneoptera</taxon>
        <taxon>Hemiptera</taxon>
        <taxon>Sternorrhyncha</taxon>
        <taxon>Psylloidea</taxon>
        <taxon>Psyllidae</taxon>
        <taxon>Psyllinae</taxon>
        <taxon>Cacopsylla</taxon>
    </lineage>
</organism>
<evidence type="ECO:0000256" key="5">
    <source>
        <dbReference type="ARBA" id="ARBA00022553"/>
    </source>
</evidence>
<dbReference type="SUPFAM" id="SSF117839">
    <property type="entry name" value="WWE domain"/>
    <property type="match status" value="1"/>
</dbReference>
<dbReference type="GO" id="GO:0006281">
    <property type="term" value="P:DNA repair"/>
    <property type="evidence" value="ECO:0007669"/>
    <property type="project" value="UniProtKB-KW"/>
</dbReference>
<dbReference type="SUPFAM" id="SSF56204">
    <property type="entry name" value="Hect, E3 ligase catalytic domain"/>
    <property type="match status" value="1"/>
</dbReference>
<dbReference type="GO" id="GO:0016607">
    <property type="term" value="C:nuclear speck"/>
    <property type="evidence" value="ECO:0007669"/>
    <property type="project" value="TreeGrafter"/>
</dbReference>
<keyword evidence="9" id="KW-0234">DNA repair</keyword>
<dbReference type="FunFam" id="3.30.2160.10:FF:000013">
    <property type="entry name" value="E3 ubiquitin-protein ligase TRIP12 isoform X1"/>
    <property type="match status" value="1"/>
</dbReference>
<reference evidence="16" key="1">
    <citation type="submission" date="2021-05" db="EMBL/GenBank/DDBJ databases">
        <authorList>
            <person name="Alioto T."/>
            <person name="Alioto T."/>
            <person name="Gomez Garrido J."/>
        </authorList>
    </citation>
    <scope>NUCLEOTIDE SEQUENCE</scope>
</reference>
<dbReference type="SUPFAM" id="SSF48371">
    <property type="entry name" value="ARM repeat"/>
    <property type="match status" value="1"/>
</dbReference>
<dbReference type="EMBL" id="HBUF01056012">
    <property type="protein sequence ID" value="CAG6623959.1"/>
    <property type="molecule type" value="Transcribed_RNA"/>
</dbReference>
<dbReference type="InterPro" id="IPR045322">
    <property type="entry name" value="HECTD1/TRIP12-like"/>
</dbReference>
<feature type="compositionally biased region" description="Gly residues" evidence="13">
    <location>
        <begin position="497"/>
        <end position="514"/>
    </location>
</feature>
<feature type="region of interest" description="Disordered" evidence="13">
    <location>
        <begin position="190"/>
        <end position="363"/>
    </location>
</feature>
<feature type="compositionally biased region" description="Polar residues" evidence="13">
    <location>
        <begin position="254"/>
        <end position="276"/>
    </location>
</feature>
<evidence type="ECO:0000256" key="8">
    <source>
        <dbReference type="ARBA" id="ARBA00022786"/>
    </source>
</evidence>
<dbReference type="SMART" id="SM00119">
    <property type="entry name" value="HECTc"/>
    <property type="match status" value="1"/>
</dbReference>
<evidence type="ECO:0000256" key="7">
    <source>
        <dbReference type="ARBA" id="ARBA00022763"/>
    </source>
</evidence>
<dbReference type="InterPro" id="IPR000569">
    <property type="entry name" value="HECT_dom"/>
</dbReference>
<dbReference type="InterPro" id="IPR011989">
    <property type="entry name" value="ARM-like"/>
</dbReference>
<feature type="compositionally biased region" description="Low complexity" evidence="13">
    <location>
        <begin position="1290"/>
        <end position="1318"/>
    </location>
</feature>
<keyword evidence="6 12" id="KW-0808">Transferase</keyword>
<evidence type="ECO:0000256" key="11">
    <source>
        <dbReference type="PROSITE-ProRule" id="PRU00104"/>
    </source>
</evidence>
<evidence type="ECO:0000256" key="10">
    <source>
        <dbReference type="ARBA" id="ARBA00023242"/>
    </source>
</evidence>
<dbReference type="InterPro" id="IPR018123">
    <property type="entry name" value="WWE-dom_subgr"/>
</dbReference>